<dbReference type="RefSeq" id="XP_007866576.1">
    <property type="nucleotide sequence ID" value="XM_007868385.1"/>
</dbReference>
<proteinExistence type="predicted"/>
<gene>
    <name evidence="1" type="ORF">GLOTRDRAFT_129737</name>
</gene>
<protein>
    <submittedName>
        <fullName evidence="1">Uncharacterized protein</fullName>
    </submittedName>
</protein>
<reference evidence="1 2" key="1">
    <citation type="journal article" date="2012" name="Science">
        <title>The Paleozoic origin of enzymatic lignin decomposition reconstructed from 31 fungal genomes.</title>
        <authorList>
            <person name="Floudas D."/>
            <person name="Binder M."/>
            <person name="Riley R."/>
            <person name="Barry K."/>
            <person name="Blanchette R.A."/>
            <person name="Henrissat B."/>
            <person name="Martinez A.T."/>
            <person name="Otillar R."/>
            <person name="Spatafora J.W."/>
            <person name="Yadav J.S."/>
            <person name="Aerts A."/>
            <person name="Benoit I."/>
            <person name="Boyd A."/>
            <person name="Carlson A."/>
            <person name="Copeland A."/>
            <person name="Coutinho P.M."/>
            <person name="de Vries R.P."/>
            <person name="Ferreira P."/>
            <person name="Findley K."/>
            <person name="Foster B."/>
            <person name="Gaskell J."/>
            <person name="Glotzer D."/>
            <person name="Gorecki P."/>
            <person name="Heitman J."/>
            <person name="Hesse C."/>
            <person name="Hori C."/>
            <person name="Igarashi K."/>
            <person name="Jurgens J.A."/>
            <person name="Kallen N."/>
            <person name="Kersten P."/>
            <person name="Kohler A."/>
            <person name="Kuees U."/>
            <person name="Kumar T.K.A."/>
            <person name="Kuo A."/>
            <person name="LaButti K."/>
            <person name="Larrondo L.F."/>
            <person name="Lindquist E."/>
            <person name="Ling A."/>
            <person name="Lombard V."/>
            <person name="Lucas S."/>
            <person name="Lundell T."/>
            <person name="Martin R."/>
            <person name="McLaughlin D.J."/>
            <person name="Morgenstern I."/>
            <person name="Morin E."/>
            <person name="Murat C."/>
            <person name="Nagy L.G."/>
            <person name="Nolan M."/>
            <person name="Ohm R.A."/>
            <person name="Patyshakuliyeva A."/>
            <person name="Rokas A."/>
            <person name="Ruiz-Duenas F.J."/>
            <person name="Sabat G."/>
            <person name="Salamov A."/>
            <person name="Samejima M."/>
            <person name="Schmutz J."/>
            <person name="Slot J.C."/>
            <person name="St John F."/>
            <person name="Stenlid J."/>
            <person name="Sun H."/>
            <person name="Sun S."/>
            <person name="Syed K."/>
            <person name="Tsang A."/>
            <person name="Wiebenga A."/>
            <person name="Young D."/>
            <person name="Pisabarro A."/>
            <person name="Eastwood D.C."/>
            <person name="Martin F."/>
            <person name="Cullen D."/>
            <person name="Grigoriev I.V."/>
            <person name="Hibbett D.S."/>
        </authorList>
    </citation>
    <scope>NUCLEOTIDE SEQUENCE [LARGE SCALE GENOMIC DNA]</scope>
    <source>
        <strain evidence="1 2">ATCC 11539</strain>
    </source>
</reference>
<dbReference type="Proteomes" id="UP000030669">
    <property type="component" value="Unassembled WGS sequence"/>
</dbReference>
<dbReference type="KEGG" id="gtr:GLOTRDRAFT_129737"/>
<dbReference type="EMBL" id="KB469302">
    <property type="protein sequence ID" value="EPQ55464.1"/>
    <property type="molecule type" value="Genomic_DNA"/>
</dbReference>
<accession>S7RRA7</accession>
<name>S7RRA7_GLOTA</name>
<dbReference type="GeneID" id="19302000"/>
<evidence type="ECO:0000313" key="1">
    <source>
        <dbReference type="EMBL" id="EPQ55464.1"/>
    </source>
</evidence>
<sequence>MESLTNDEKQQRLTEELQILQIMPRLRIALPARPRGVAAMPANDRKLKLLDDIAMAVSTGESGKTVAVVVQERDNRAVHFTLAVNGLPGPRDKAAAEQFFGSLLHPEEQFEVHMMNTIRSYAMPRIERLAKKVTDASEMFLGGGFIDLLEDCSWGPHKDQLPGFEFMKTKLARLEGASMPTCLAMVFSHLHESAAKLSEPANESAGGSPSHAKWINSIILFAYYLARASVFSILASHPECKGNTRFLSLFRYRLSMLGRYFGCLERLKALVHYAGGNISWEWYCETGAGIVNDYPVTMRRSHLEIIRSGLPQWMDDDDREEADMILGKECPKYKKTVLVSTHPALRLILGTRGSHLQLIGCSDGICLTTGEWIEEYNLAKKTEWRFGPSLRESDPSFALTHIFSFEDKVYDIVENMRGLAVNDEMRPRDHDY</sequence>
<dbReference type="OrthoDB" id="3063780at2759"/>
<keyword evidence="2" id="KW-1185">Reference proteome</keyword>
<organism evidence="1 2">
    <name type="scientific">Gloeophyllum trabeum (strain ATCC 11539 / FP-39264 / Madison 617)</name>
    <name type="common">Brown rot fungus</name>
    <dbReference type="NCBI Taxonomy" id="670483"/>
    <lineage>
        <taxon>Eukaryota</taxon>
        <taxon>Fungi</taxon>
        <taxon>Dikarya</taxon>
        <taxon>Basidiomycota</taxon>
        <taxon>Agaricomycotina</taxon>
        <taxon>Agaricomycetes</taxon>
        <taxon>Gloeophyllales</taxon>
        <taxon>Gloeophyllaceae</taxon>
        <taxon>Gloeophyllum</taxon>
    </lineage>
</organism>
<dbReference type="HOGENOM" id="CLU_032573_0_0_1"/>
<dbReference type="AlphaFoldDB" id="S7RRA7"/>
<evidence type="ECO:0000313" key="2">
    <source>
        <dbReference type="Proteomes" id="UP000030669"/>
    </source>
</evidence>